<dbReference type="InterPro" id="IPR051713">
    <property type="entry name" value="T-cell_Activation_Regulation"/>
</dbReference>
<dbReference type="SMART" id="SM00409">
    <property type="entry name" value="IG"/>
    <property type="match status" value="4"/>
</dbReference>
<evidence type="ECO:0000256" key="6">
    <source>
        <dbReference type="ARBA" id="ARBA00023136"/>
    </source>
</evidence>
<keyword evidence="14" id="KW-1185">Reference proteome</keyword>
<keyword evidence="2" id="KW-1003">Cell membrane</keyword>
<dbReference type="Gene3D" id="2.60.40.10">
    <property type="entry name" value="Immunoglobulins"/>
    <property type="match status" value="4"/>
</dbReference>
<keyword evidence="6" id="KW-0472">Membrane</keyword>
<keyword evidence="4" id="KW-0732">Signal</keyword>
<keyword evidence="7" id="KW-1015">Disulfide bond</keyword>
<dbReference type="SUPFAM" id="SSF48726">
    <property type="entry name" value="Immunoglobulin"/>
    <property type="match status" value="4"/>
</dbReference>
<evidence type="ECO:0000313" key="13">
    <source>
        <dbReference type="EMBL" id="MEQ2216655.1"/>
    </source>
</evidence>
<evidence type="ECO:0000256" key="9">
    <source>
        <dbReference type="ARBA" id="ARBA00023180"/>
    </source>
</evidence>
<gene>
    <name evidence="13" type="ORF">XENOCAPTIV_019883</name>
</gene>
<dbReference type="PANTHER" id="PTHR25466:SF14">
    <property type="entry name" value="BUTYROPHILIN SUBFAMILY 2 MEMBER A2-LIKE-RELATED"/>
    <property type="match status" value="1"/>
</dbReference>
<organism evidence="13 14">
    <name type="scientific">Xenoophorus captivus</name>
    <dbReference type="NCBI Taxonomy" id="1517983"/>
    <lineage>
        <taxon>Eukaryota</taxon>
        <taxon>Metazoa</taxon>
        <taxon>Chordata</taxon>
        <taxon>Craniata</taxon>
        <taxon>Vertebrata</taxon>
        <taxon>Euteleostomi</taxon>
        <taxon>Actinopterygii</taxon>
        <taxon>Neopterygii</taxon>
        <taxon>Teleostei</taxon>
        <taxon>Neoteleostei</taxon>
        <taxon>Acanthomorphata</taxon>
        <taxon>Ovalentaria</taxon>
        <taxon>Atherinomorphae</taxon>
        <taxon>Cyprinodontiformes</taxon>
        <taxon>Goodeidae</taxon>
        <taxon>Xenoophorus</taxon>
    </lineage>
</organism>
<keyword evidence="3" id="KW-0812">Transmembrane</keyword>
<keyword evidence="9" id="KW-0325">Glycoprotein</keyword>
<dbReference type="SMART" id="SM00406">
    <property type="entry name" value="IGv"/>
    <property type="match status" value="3"/>
</dbReference>
<evidence type="ECO:0000256" key="11">
    <source>
        <dbReference type="SAM" id="MobiDB-lite"/>
    </source>
</evidence>
<dbReference type="PANTHER" id="PTHR25466">
    <property type="entry name" value="T-LYMPHOCYTE ACTIVATION ANTIGEN"/>
    <property type="match status" value="1"/>
</dbReference>
<dbReference type="Proteomes" id="UP001434883">
    <property type="component" value="Unassembled WGS sequence"/>
</dbReference>
<dbReference type="InterPro" id="IPR036179">
    <property type="entry name" value="Ig-like_dom_sf"/>
</dbReference>
<evidence type="ECO:0000259" key="12">
    <source>
        <dbReference type="PROSITE" id="PS50835"/>
    </source>
</evidence>
<proteinExistence type="predicted"/>
<comment type="caution">
    <text evidence="13">The sequence shown here is derived from an EMBL/GenBank/DDBJ whole genome shotgun (WGS) entry which is preliminary data.</text>
</comment>
<evidence type="ECO:0000313" key="14">
    <source>
        <dbReference type="Proteomes" id="UP001434883"/>
    </source>
</evidence>
<comment type="subcellular location">
    <subcellularLocation>
        <location evidence="1">Cell membrane</location>
        <topology evidence="1">Single-pass type I membrane protein</topology>
    </subcellularLocation>
</comment>
<feature type="domain" description="Ig-like" evidence="12">
    <location>
        <begin position="4"/>
        <end position="114"/>
    </location>
</feature>
<feature type="domain" description="Ig-like" evidence="12">
    <location>
        <begin position="127"/>
        <end position="225"/>
    </location>
</feature>
<accession>A0ABV0S7V8</accession>
<evidence type="ECO:0000256" key="10">
    <source>
        <dbReference type="ARBA" id="ARBA00023319"/>
    </source>
</evidence>
<dbReference type="EMBL" id="JAHRIN010071466">
    <property type="protein sequence ID" value="MEQ2216655.1"/>
    <property type="molecule type" value="Genomic_DNA"/>
</dbReference>
<protein>
    <recommendedName>
        <fullName evidence="12">Ig-like domain-containing protein</fullName>
    </recommendedName>
</protein>
<evidence type="ECO:0000256" key="4">
    <source>
        <dbReference type="ARBA" id="ARBA00022729"/>
    </source>
</evidence>
<dbReference type="InterPro" id="IPR013106">
    <property type="entry name" value="Ig_V-set"/>
</dbReference>
<dbReference type="Pfam" id="PF07686">
    <property type="entry name" value="V-set"/>
    <property type="match status" value="2"/>
</dbReference>
<dbReference type="InterPro" id="IPR013783">
    <property type="entry name" value="Ig-like_fold"/>
</dbReference>
<feature type="region of interest" description="Disordered" evidence="11">
    <location>
        <begin position="449"/>
        <end position="474"/>
    </location>
</feature>
<dbReference type="PROSITE" id="PS50835">
    <property type="entry name" value="IG_LIKE"/>
    <property type="match status" value="3"/>
</dbReference>
<feature type="domain" description="Ig-like" evidence="12">
    <location>
        <begin position="300"/>
        <end position="442"/>
    </location>
</feature>
<feature type="non-terminal residue" evidence="13">
    <location>
        <position position="1"/>
    </location>
</feature>
<evidence type="ECO:0000256" key="3">
    <source>
        <dbReference type="ARBA" id="ARBA00022692"/>
    </source>
</evidence>
<evidence type="ECO:0000256" key="1">
    <source>
        <dbReference type="ARBA" id="ARBA00004251"/>
    </source>
</evidence>
<keyword evidence="5" id="KW-1133">Transmembrane helix</keyword>
<sequence>LRLSFVVLSVQQVEVDSGVRSVLLPCIAVDSFPEESRVEWTDNKDRRVHVYENGSDRHDEQHWVYTDRTQMKKRFKKVVLLCLTLEHPTDRDSRTFTCTVYSRTRAVLLQKQVELHVRVPQVEVESEAESVLLPCRTTVPLPEDGTVEWSYYRVWIRKVHVYENGSDQSGEQSPFYRNRTKINEDLLRTGDLSLTLKYPTDGDSRIYTCSVYSREGDTIMKKQVQLQVKDCELEVDEGVESVLLPFRTSGDLSEAEVEWWRYEPEPPMTVHKHQHGLDRAEDQHQFYRERTQMRSEFGDPSLTLKYPTDRDSGSYICKVHNKRNKRKKTVMLRVINRQVEVDSEAECVLLPFRTTPELPEDATVVWWKLEPEHVKVHVYQEGCELAEEQEESYRNRTQISEDLLRTGDLSLTLRCPTDGDSGTYRCEVYSETKKSCREKTVIVKVQKRSQGQTVDIRKRRKSTGPSPLLDPQPL</sequence>
<dbReference type="InterPro" id="IPR003599">
    <property type="entry name" value="Ig_sub"/>
</dbReference>
<reference evidence="13 14" key="1">
    <citation type="submission" date="2021-06" db="EMBL/GenBank/DDBJ databases">
        <authorList>
            <person name="Palmer J.M."/>
        </authorList>
    </citation>
    <scope>NUCLEOTIDE SEQUENCE [LARGE SCALE GENOMIC DNA]</scope>
    <source>
        <strain evidence="13 14">XC_2019</strain>
        <tissue evidence="13">Muscle</tissue>
    </source>
</reference>
<evidence type="ECO:0000256" key="5">
    <source>
        <dbReference type="ARBA" id="ARBA00022989"/>
    </source>
</evidence>
<name>A0ABV0S7V8_9TELE</name>
<evidence type="ECO:0000256" key="7">
    <source>
        <dbReference type="ARBA" id="ARBA00023157"/>
    </source>
</evidence>
<keyword evidence="10" id="KW-0393">Immunoglobulin domain</keyword>
<dbReference type="InterPro" id="IPR007110">
    <property type="entry name" value="Ig-like_dom"/>
</dbReference>
<keyword evidence="8" id="KW-0675">Receptor</keyword>
<evidence type="ECO:0000256" key="8">
    <source>
        <dbReference type="ARBA" id="ARBA00023170"/>
    </source>
</evidence>
<evidence type="ECO:0000256" key="2">
    <source>
        <dbReference type="ARBA" id="ARBA00022475"/>
    </source>
</evidence>